<dbReference type="Pfam" id="PF02515">
    <property type="entry name" value="CoA_transf_3"/>
    <property type="match status" value="1"/>
</dbReference>
<dbReference type="InterPro" id="IPR023606">
    <property type="entry name" value="CoA-Trfase_III_dom_1_sf"/>
</dbReference>
<dbReference type="InterPro" id="IPR050483">
    <property type="entry name" value="CoA-transferase_III_domain"/>
</dbReference>
<reference evidence="2" key="1">
    <citation type="submission" date="2018-05" db="EMBL/GenBank/DDBJ databases">
        <authorList>
            <person name="Lanie J.A."/>
            <person name="Ng W.-L."/>
            <person name="Kazmierczak K.M."/>
            <person name="Andrzejewski T.M."/>
            <person name="Davidsen T.M."/>
            <person name="Wayne K.J."/>
            <person name="Tettelin H."/>
            <person name="Glass J.I."/>
            <person name="Rusch D."/>
            <person name="Podicherti R."/>
            <person name="Tsui H.-C.T."/>
            <person name="Winkler M.E."/>
        </authorList>
    </citation>
    <scope>NUCLEOTIDE SEQUENCE</scope>
</reference>
<proteinExistence type="predicted"/>
<gene>
    <name evidence="2" type="ORF">METZ01_LOCUS42951</name>
</gene>
<dbReference type="PANTHER" id="PTHR48207">
    <property type="entry name" value="SUCCINATE--HYDROXYMETHYLGLUTARATE COA-TRANSFERASE"/>
    <property type="match status" value="1"/>
</dbReference>
<dbReference type="InterPro" id="IPR044855">
    <property type="entry name" value="CoA-Trfase_III_dom3_sf"/>
</dbReference>
<organism evidence="2">
    <name type="scientific">marine metagenome</name>
    <dbReference type="NCBI Taxonomy" id="408172"/>
    <lineage>
        <taxon>unclassified sequences</taxon>
        <taxon>metagenomes</taxon>
        <taxon>ecological metagenomes</taxon>
    </lineage>
</organism>
<evidence type="ECO:0008006" key="3">
    <source>
        <dbReference type="Google" id="ProtNLM"/>
    </source>
</evidence>
<name>A0A381RJL6_9ZZZZ</name>
<dbReference type="AlphaFoldDB" id="A0A381RJL6"/>
<dbReference type="GO" id="GO:0008410">
    <property type="term" value="F:CoA-transferase activity"/>
    <property type="evidence" value="ECO:0007669"/>
    <property type="project" value="TreeGrafter"/>
</dbReference>
<dbReference type="Gene3D" id="3.40.50.10540">
    <property type="entry name" value="Crotonobetainyl-coa:carnitine coa-transferase, domain 1"/>
    <property type="match status" value="1"/>
</dbReference>
<dbReference type="InterPro" id="IPR003673">
    <property type="entry name" value="CoA-Trfase_fam_III"/>
</dbReference>
<evidence type="ECO:0000256" key="1">
    <source>
        <dbReference type="ARBA" id="ARBA00022679"/>
    </source>
</evidence>
<keyword evidence="1" id="KW-0808">Transferase</keyword>
<sequence length="388" mass="42806">MPLSGLRVIDLTRILAGPFATMMLGDMGAEVLKIERPGSGDDARNWGPPFIDGISTYFLSVNRNKRSVTLDLKSEVGKGVLWELIETADVVISNFRVGVMDSLGFSYEKVAERAPRCVYGLINGYGRFGDRAQRPSFDVVVQAESGLMDLTGYADGKPTKVGVSIADEIAGLYMVQGILLALLERQQTERGQLVEVALHDALLSMFTFQAQRYLSAGLQPQRMGNRHPSIVPYETFEAADGTIVVAVGNEGIWERFCTVLGVQHLLGHERFARNPNRVANREQLEKELAPVFLEHPIAYWEEQLSVSGVPCGRVRALNEVIESERRTGRDMVVDIDGLELLGVPIKLSRSPARVKVRPPQLGEHTEAVLTALGHTVEEITEWRDAGVI</sequence>
<evidence type="ECO:0000313" key="2">
    <source>
        <dbReference type="EMBL" id="SUZ90097.1"/>
    </source>
</evidence>
<accession>A0A381RJL6</accession>
<dbReference type="SUPFAM" id="SSF89796">
    <property type="entry name" value="CoA-transferase family III (CaiB/BaiF)"/>
    <property type="match status" value="1"/>
</dbReference>
<protein>
    <recommendedName>
        <fullName evidence="3">Formyl-CoA transferase</fullName>
    </recommendedName>
</protein>
<dbReference type="PANTHER" id="PTHR48207:SF3">
    <property type="entry name" value="SUCCINATE--HYDROXYMETHYLGLUTARATE COA-TRANSFERASE"/>
    <property type="match status" value="1"/>
</dbReference>
<dbReference type="EMBL" id="UINC01001866">
    <property type="protein sequence ID" value="SUZ90097.1"/>
    <property type="molecule type" value="Genomic_DNA"/>
</dbReference>
<dbReference type="Gene3D" id="3.30.1540.10">
    <property type="entry name" value="formyl-coa transferase, domain 3"/>
    <property type="match status" value="1"/>
</dbReference>